<proteinExistence type="predicted"/>
<keyword evidence="2" id="KW-1185">Reference proteome</keyword>
<accession>A0A316DF51</accession>
<protein>
    <submittedName>
        <fullName evidence="1">Uncharacterized protein DUF4846</fullName>
    </submittedName>
</protein>
<dbReference type="Proteomes" id="UP000245489">
    <property type="component" value="Unassembled WGS sequence"/>
</dbReference>
<organism evidence="1 2">
    <name type="scientific">Arcicella aurantiaca</name>
    <dbReference type="NCBI Taxonomy" id="591202"/>
    <lineage>
        <taxon>Bacteria</taxon>
        <taxon>Pseudomonadati</taxon>
        <taxon>Bacteroidota</taxon>
        <taxon>Cytophagia</taxon>
        <taxon>Cytophagales</taxon>
        <taxon>Flectobacillaceae</taxon>
        <taxon>Arcicella</taxon>
    </lineage>
</organism>
<evidence type="ECO:0000313" key="2">
    <source>
        <dbReference type="Proteomes" id="UP000245489"/>
    </source>
</evidence>
<comment type="caution">
    <text evidence="1">The sequence shown here is derived from an EMBL/GenBank/DDBJ whole genome shotgun (WGS) entry which is preliminary data.</text>
</comment>
<dbReference type="AlphaFoldDB" id="A0A316DF51"/>
<gene>
    <name evidence="1" type="ORF">LV89_04723</name>
</gene>
<dbReference type="EMBL" id="QGGO01000043">
    <property type="protein sequence ID" value="PWK16841.1"/>
    <property type="molecule type" value="Genomic_DNA"/>
</dbReference>
<name>A0A316DF51_9BACT</name>
<dbReference type="RefSeq" id="WP_109745367.1">
    <property type="nucleotide sequence ID" value="NZ_QGGO01000043.1"/>
</dbReference>
<dbReference type="OrthoDB" id="5511471at2"/>
<dbReference type="Pfam" id="PF16138">
    <property type="entry name" value="DUF4846"/>
    <property type="match status" value="1"/>
</dbReference>
<dbReference type="InterPro" id="IPR032315">
    <property type="entry name" value="DUF4846"/>
</dbReference>
<evidence type="ECO:0000313" key="1">
    <source>
        <dbReference type="EMBL" id="PWK16841.1"/>
    </source>
</evidence>
<reference evidence="1 2" key="1">
    <citation type="submission" date="2018-05" db="EMBL/GenBank/DDBJ databases">
        <title>Genomic Encyclopedia of Archaeal and Bacterial Type Strains, Phase II (KMG-II): from individual species to whole genera.</title>
        <authorList>
            <person name="Goeker M."/>
        </authorList>
    </citation>
    <scope>NUCLEOTIDE SEQUENCE [LARGE SCALE GENOMIC DNA]</scope>
    <source>
        <strain evidence="1 2">DSM 22214</strain>
    </source>
</reference>
<sequence length="258" mass="29576">MTHLLITAFLFFQTINPAGKTVETRFNLPVGYQRVSVVKDSFGAYLRDFPLKEDKSKVYFYNGQEKTNAQQVAVLNIDRGTQDLQQCADAVMRLRSEYLYAKKQFADISFKTFGGIAMTYDKYKSGYRITNKGFVKAKSADNSKAGFRKYQDMVFNYANTYTLEREMKTVKNLADLQIGDVFIVSNPKSYGHAMIVMDVAENPKTKDKIFLLAQSYMPAQDIHIVKNPKGGAWYSLKDLDSQLYTPEWTFPLTSLHRF</sequence>